<evidence type="ECO:0000259" key="1">
    <source>
        <dbReference type="PROSITE" id="PS50112"/>
    </source>
</evidence>
<dbReference type="PROSITE" id="PS50112">
    <property type="entry name" value="PAS"/>
    <property type="match status" value="1"/>
</dbReference>
<evidence type="ECO:0000313" key="3">
    <source>
        <dbReference type="Proteomes" id="UP001147700"/>
    </source>
</evidence>
<gene>
    <name evidence="2" type="ORF">OJ962_07195</name>
</gene>
<dbReference type="InterPro" id="IPR035965">
    <property type="entry name" value="PAS-like_dom_sf"/>
</dbReference>
<dbReference type="CDD" id="cd00130">
    <property type="entry name" value="PAS"/>
    <property type="match status" value="1"/>
</dbReference>
<dbReference type="Gene3D" id="3.30.450.20">
    <property type="entry name" value="PAS domain"/>
    <property type="match status" value="1"/>
</dbReference>
<evidence type="ECO:0000313" key="2">
    <source>
        <dbReference type="EMBL" id="MDA0137273.1"/>
    </source>
</evidence>
<dbReference type="SUPFAM" id="SSF55785">
    <property type="entry name" value="PYP-like sensor domain (PAS domain)"/>
    <property type="match status" value="1"/>
</dbReference>
<dbReference type="InterPro" id="IPR000014">
    <property type="entry name" value="PAS"/>
</dbReference>
<dbReference type="NCBIfam" id="TIGR00229">
    <property type="entry name" value="sensory_box"/>
    <property type="match status" value="1"/>
</dbReference>
<dbReference type="Pfam" id="PF00989">
    <property type="entry name" value="PAS"/>
    <property type="match status" value="1"/>
</dbReference>
<dbReference type="InterPro" id="IPR013767">
    <property type="entry name" value="PAS_fold"/>
</dbReference>
<proteinExistence type="predicted"/>
<sequence length="215" mass="23356">MAVAVDVAGVSEREAERALRHADSAYAQTTHARAVRARRDAEEGRSILRRAHVRRQAARLLGAPRGWDAYFVADEARRHPALPELAAAVIGTDLNGTVRLWNAAAERLYGWPQREALGRAIGELTVGPQDAELAERIMDSVRRTGHWEGEFWVLRDDGTRFLAYVHDALVHGPNGQAVGVVGVSIDLDPGALVEIPDALGGLSDASPRERRAGLP</sequence>
<accession>A0ABT4RFF0</accession>
<dbReference type="EMBL" id="JAPCID010000008">
    <property type="protein sequence ID" value="MDA0137273.1"/>
    <property type="molecule type" value="Genomic_DNA"/>
</dbReference>
<dbReference type="SMART" id="SM00091">
    <property type="entry name" value="PAS"/>
    <property type="match status" value="1"/>
</dbReference>
<comment type="caution">
    <text evidence="2">The sequence shown here is derived from an EMBL/GenBank/DDBJ whole genome shotgun (WGS) entry which is preliminary data.</text>
</comment>
<keyword evidence="3" id="KW-1185">Reference proteome</keyword>
<organism evidence="2 3">
    <name type="scientific">Solirubrobacter deserti</name>
    <dbReference type="NCBI Taxonomy" id="2282478"/>
    <lineage>
        <taxon>Bacteria</taxon>
        <taxon>Bacillati</taxon>
        <taxon>Actinomycetota</taxon>
        <taxon>Thermoleophilia</taxon>
        <taxon>Solirubrobacterales</taxon>
        <taxon>Solirubrobacteraceae</taxon>
        <taxon>Solirubrobacter</taxon>
    </lineage>
</organism>
<feature type="domain" description="PAS" evidence="1">
    <location>
        <begin position="74"/>
        <end position="145"/>
    </location>
</feature>
<protein>
    <submittedName>
        <fullName evidence="2">PAS domain-containing protein</fullName>
    </submittedName>
</protein>
<reference evidence="2" key="1">
    <citation type="submission" date="2022-10" db="EMBL/GenBank/DDBJ databases">
        <title>The WGS of Solirubrobacter sp. CPCC 204708.</title>
        <authorList>
            <person name="Jiang Z."/>
        </authorList>
    </citation>
    <scope>NUCLEOTIDE SEQUENCE</scope>
    <source>
        <strain evidence="2">CPCC 204708</strain>
    </source>
</reference>
<dbReference type="RefSeq" id="WP_270006263.1">
    <property type="nucleotide sequence ID" value="NZ_JAPCID010000008.1"/>
</dbReference>
<dbReference type="Proteomes" id="UP001147700">
    <property type="component" value="Unassembled WGS sequence"/>
</dbReference>
<name>A0ABT4RFF0_9ACTN</name>